<dbReference type="GO" id="GO:0031931">
    <property type="term" value="C:TORC1 complex"/>
    <property type="evidence" value="ECO:0007669"/>
    <property type="project" value="InterPro"/>
</dbReference>
<feature type="compositionally biased region" description="Low complexity" evidence="1">
    <location>
        <begin position="20"/>
        <end position="48"/>
    </location>
</feature>
<dbReference type="Pfam" id="PF10452">
    <property type="entry name" value="TCO89"/>
    <property type="match status" value="1"/>
</dbReference>
<dbReference type="OrthoDB" id="5430106at2759"/>
<feature type="compositionally biased region" description="Basic and acidic residues" evidence="1">
    <location>
        <begin position="199"/>
        <end position="210"/>
    </location>
</feature>
<dbReference type="InterPro" id="IPR018857">
    <property type="entry name" value="TORC1_cplx_su_TCO89"/>
</dbReference>
<comment type="caution">
    <text evidence="2">The sequence shown here is derived from an EMBL/GenBank/DDBJ whole genome shotgun (WGS) entry which is preliminary data.</text>
</comment>
<accession>A0A9N9G881</accession>
<feature type="region of interest" description="Disordered" evidence="1">
    <location>
        <begin position="1"/>
        <end position="84"/>
    </location>
</feature>
<dbReference type="GO" id="GO:0031929">
    <property type="term" value="P:TOR signaling"/>
    <property type="evidence" value="ECO:0007669"/>
    <property type="project" value="InterPro"/>
</dbReference>
<dbReference type="EMBL" id="CAJVPJ010001266">
    <property type="protein sequence ID" value="CAG8583943.1"/>
    <property type="molecule type" value="Genomic_DNA"/>
</dbReference>
<gene>
    <name evidence="2" type="ORF">POCULU_LOCUS6630</name>
</gene>
<reference evidence="2" key="1">
    <citation type="submission" date="2021-06" db="EMBL/GenBank/DDBJ databases">
        <authorList>
            <person name="Kallberg Y."/>
            <person name="Tangrot J."/>
            <person name="Rosling A."/>
        </authorList>
    </citation>
    <scope>NUCLEOTIDE SEQUENCE</scope>
    <source>
        <strain evidence="2">IA702</strain>
    </source>
</reference>
<evidence type="ECO:0000313" key="2">
    <source>
        <dbReference type="EMBL" id="CAG8583943.1"/>
    </source>
</evidence>
<sequence length="222" mass="24831">MVEQPILHNTTTDIGKVSMTTTATDPDTTMTKDTSANTQTTTEQQQSQHEANGGGGTSSDLTTTQRRETMPTKTKKKFVVGLDDGLDSDSPDLPIYSSDGSSNSHVHGYRSLSATMSRTQQKLMLMRQHFLADDENYLNHPRNQVKLTKVMERINREHDSITMFRDPVIESLQRVFTKYAHDHPEVLDDDFGAGYNGKDWLDGDRDKENDGLADGSGYNSIR</sequence>
<feature type="region of interest" description="Disordered" evidence="1">
    <location>
        <begin position="199"/>
        <end position="222"/>
    </location>
</feature>
<keyword evidence="3" id="KW-1185">Reference proteome</keyword>
<evidence type="ECO:0000313" key="3">
    <source>
        <dbReference type="Proteomes" id="UP000789572"/>
    </source>
</evidence>
<dbReference type="AlphaFoldDB" id="A0A9N9G881"/>
<evidence type="ECO:0000256" key="1">
    <source>
        <dbReference type="SAM" id="MobiDB-lite"/>
    </source>
</evidence>
<name>A0A9N9G881_9GLOM</name>
<proteinExistence type="predicted"/>
<protein>
    <submittedName>
        <fullName evidence="2">5899_t:CDS:1</fullName>
    </submittedName>
</protein>
<dbReference type="Proteomes" id="UP000789572">
    <property type="component" value="Unassembled WGS sequence"/>
</dbReference>
<organism evidence="2 3">
    <name type="scientific">Paraglomus occultum</name>
    <dbReference type="NCBI Taxonomy" id="144539"/>
    <lineage>
        <taxon>Eukaryota</taxon>
        <taxon>Fungi</taxon>
        <taxon>Fungi incertae sedis</taxon>
        <taxon>Mucoromycota</taxon>
        <taxon>Glomeromycotina</taxon>
        <taxon>Glomeromycetes</taxon>
        <taxon>Paraglomerales</taxon>
        <taxon>Paraglomeraceae</taxon>
        <taxon>Paraglomus</taxon>
    </lineage>
</organism>